<sequence>MYQQINITLPQKTLELIDSLTAQEGRSQLIDEAINFYVIDKQKQLLKQQLREGAIHRSERDLSLVEDWFNLEEEVWQQDPN</sequence>
<accession>A0A2T1GK34</accession>
<organism evidence="1 2">
    <name type="scientific">Chamaesiphon polymorphus CCALA 037</name>
    <dbReference type="NCBI Taxonomy" id="2107692"/>
    <lineage>
        <taxon>Bacteria</taxon>
        <taxon>Bacillati</taxon>
        <taxon>Cyanobacteriota</taxon>
        <taxon>Cyanophyceae</taxon>
        <taxon>Gomontiellales</taxon>
        <taxon>Chamaesiphonaceae</taxon>
        <taxon>Chamaesiphon</taxon>
    </lineage>
</organism>
<reference evidence="1 2" key="1">
    <citation type="submission" date="2018-03" db="EMBL/GenBank/DDBJ databases">
        <title>The ancient ancestry and fast evolution of plastids.</title>
        <authorList>
            <person name="Moore K.R."/>
            <person name="Magnabosco C."/>
            <person name="Momper L."/>
            <person name="Gold D.A."/>
            <person name="Bosak T."/>
            <person name="Fournier G.P."/>
        </authorList>
    </citation>
    <scope>NUCLEOTIDE SEQUENCE [LARGE SCALE GENOMIC DNA]</scope>
    <source>
        <strain evidence="1 2">CCALA 037</strain>
    </source>
</reference>
<evidence type="ECO:0000313" key="2">
    <source>
        <dbReference type="Proteomes" id="UP000238937"/>
    </source>
</evidence>
<keyword evidence="2" id="KW-1185">Reference proteome</keyword>
<dbReference type="Proteomes" id="UP000238937">
    <property type="component" value="Unassembled WGS sequence"/>
</dbReference>
<comment type="caution">
    <text evidence="1">The sequence shown here is derived from an EMBL/GenBank/DDBJ whole genome shotgun (WGS) entry which is preliminary data.</text>
</comment>
<dbReference type="RefSeq" id="WP_106301236.1">
    <property type="nucleotide sequence ID" value="NZ_PVWO01000044.1"/>
</dbReference>
<gene>
    <name evidence="1" type="ORF">C7B77_05605</name>
</gene>
<protein>
    <submittedName>
        <fullName evidence="1">Uncharacterized protein</fullName>
    </submittedName>
</protein>
<dbReference type="EMBL" id="PVWO01000044">
    <property type="protein sequence ID" value="PSB58193.1"/>
    <property type="molecule type" value="Genomic_DNA"/>
</dbReference>
<dbReference type="InterPro" id="IPR013321">
    <property type="entry name" value="Arc_rbn_hlx_hlx"/>
</dbReference>
<dbReference type="OrthoDB" id="573387at2"/>
<name>A0A2T1GK34_9CYAN</name>
<dbReference type="Gene3D" id="1.10.1220.10">
    <property type="entry name" value="Met repressor-like"/>
    <property type="match status" value="1"/>
</dbReference>
<proteinExistence type="predicted"/>
<evidence type="ECO:0000313" key="1">
    <source>
        <dbReference type="EMBL" id="PSB58193.1"/>
    </source>
</evidence>
<dbReference type="AlphaFoldDB" id="A0A2T1GK34"/>
<dbReference type="GO" id="GO:0006355">
    <property type="term" value="P:regulation of DNA-templated transcription"/>
    <property type="evidence" value="ECO:0007669"/>
    <property type="project" value="InterPro"/>
</dbReference>